<feature type="region of interest" description="Disordered" evidence="11">
    <location>
        <begin position="715"/>
        <end position="790"/>
    </location>
</feature>
<feature type="non-terminal residue" evidence="12">
    <location>
        <position position="1"/>
    </location>
</feature>
<evidence type="ECO:0000256" key="10">
    <source>
        <dbReference type="SAM" id="Coils"/>
    </source>
</evidence>
<dbReference type="PANTHER" id="PTHR46881:SF1">
    <property type="entry name" value="PALMDELPHIN"/>
    <property type="match status" value="1"/>
</dbReference>
<feature type="compositionally biased region" description="Basic and acidic residues" evidence="11">
    <location>
        <begin position="715"/>
        <end position="725"/>
    </location>
</feature>
<keyword evidence="5" id="KW-0963">Cytoplasm</keyword>
<reference evidence="12 13" key="1">
    <citation type="submission" date="2015-08" db="EMBL/GenBank/DDBJ databases">
        <title>The genome of the Asian arowana (Scleropages formosus).</title>
        <authorList>
            <person name="Tan M.H."/>
            <person name="Gan H.M."/>
            <person name="Croft L.J."/>
            <person name="Austin C.M."/>
        </authorList>
    </citation>
    <scope>NUCLEOTIDE SEQUENCE [LARGE SCALE GENOMIC DNA]</scope>
    <source>
        <strain evidence="12">Aro1</strain>
    </source>
</reference>
<dbReference type="InterPro" id="IPR004965">
    <property type="entry name" value="Paralemmin"/>
</dbReference>
<feature type="compositionally biased region" description="Basic and acidic residues" evidence="11">
    <location>
        <begin position="658"/>
        <end position="667"/>
    </location>
</feature>
<dbReference type="GO" id="GO:0008360">
    <property type="term" value="P:regulation of cell shape"/>
    <property type="evidence" value="ECO:0007669"/>
    <property type="project" value="InterPro"/>
</dbReference>
<evidence type="ECO:0000256" key="4">
    <source>
        <dbReference type="ARBA" id="ARBA00005756"/>
    </source>
</evidence>
<dbReference type="Pfam" id="PF03285">
    <property type="entry name" value="Paralemmin"/>
    <property type="match status" value="1"/>
</dbReference>
<dbReference type="GO" id="GO:0005737">
    <property type="term" value="C:cytoplasm"/>
    <property type="evidence" value="ECO:0007669"/>
    <property type="project" value="TreeGrafter"/>
</dbReference>
<feature type="region of interest" description="Disordered" evidence="11">
    <location>
        <begin position="507"/>
        <end position="579"/>
    </location>
</feature>
<accession>A0A0P7VDL6</accession>
<feature type="coiled-coil region" evidence="10">
    <location>
        <begin position="2"/>
        <end position="29"/>
    </location>
</feature>
<evidence type="ECO:0000256" key="3">
    <source>
        <dbReference type="ARBA" id="ARBA00004552"/>
    </source>
</evidence>
<evidence type="ECO:0000256" key="8">
    <source>
        <dbReference type="ARBA" id="ARBA00023273"/>
    </source>
</evidence>
<dbReference type="PANTHER" id="PTHR46881">
    <property type="entry name" value="PALMDELPHIN"/>
    <property type="match status" value="1"/>
</dbReference>
<feature type="compositionally biased region" description="Low complexity" evidence="11">
    <location>
        <begin position="775"/>
        <end position="788"/>
    </location>
</feature>
<evidence type="ECO:0000256" key="5">
    <source>
        <dbReference type="ARBA" id="ARBA00022490"/>
    </source>
</evidence>
<comment type="subcellular location">
    <subcellularLocation>
        <location evidence="1">Cell projection</location>
        <location evidence="1">Dendrite</location>
    </subcellularLocation>
    <subcellularLocation>
        <location evidence="3">Cell projection</location>
        <location evidence="3">Dendritic spine</location>
    </subcellularLocation>
    <subcellularLocation>
        <location evidence="2">Cytoplasm</location>
    </subcellularLocation>
</comment>
<evidence type="ECO:0000313" key="13">
    <source>
        <dbReference type="Proteomes" id="UP000034805"/>
    </source>
</evidence>
<feature type="compositionally biased region" description="Basic and acidic residues" evidence="11">
    <location>
        <begin position="346"/>
        <end position="356"/>
    </location>
</feature>
<evidence type="ECO:0000256" key="2">
    <source>
        <dbReference type="ARBA" id="ARBA00004496"/>
    </source>
</evidence>
<feature type="region of interest" description="Disordered" evidence="11">
    <location>
        <begin position="310"/>
        <end position="404"/>
    </location>
</feature>
<evidence type="ECO:0000256" key="9">
    <source>
        <dbReference type="ARBA" id="ARBA00040857"/>
    </source>
</evidence>
<comment type="caution">
    <text evidence="12">The sequence shown here is derived from an EMBL/GenBank/DDBJ whole genome shotgun (WGS) entry which is preliminary data.</text>
</comment>
<evidence type="ECO:0000256" key="1">
    <source>
        <dbReference type="ARBA" id="ARBA00004279"/>
    </source>
</evidence>
<evidence type="ECO:0000256" key="6">
    <source>
        <dbReference type="ARBA" id="ARBA00023018"/>
    </source>
</evidence>
<keyword evidence="8" id="KW-0966">Cell projection</keyword>
<feature type="compositionally biased region" description="Acidic residues" evidence="11">
    <location>
        <begin position="315"/>
        <end position="329"/>
    </location>
</feature>
<dbReference type="STRING" id="113540.ENSSFOP00015011292"/>
<feature type="region of interest" description="Disordered" evidence="11">
    <location>
        <begin position="656"/>
        <end position="703"/>
    </location>
</feature>
<feature type="region of interest" description="Disordered" evidence="11">
    <location>
        <begin position="187"/>
        <end position="256"/>
    </location>
</feature>
<feature type="compositionally biased region" description="Basic and acidic residues" evidence="11">
    <location>
        <begin position="746"/>
        <end position="765"/>
    </location>
</feature>
<organism evidence="12 13">
    <name type="scientific">Scleropages formosus</name>
    <name type="common">Asian bonytongue</name>
    <name type="synonym">Osteoglossum formosum</name>
    <dbReference type="NCBI Taxonomy" id="113540"/>
    <lineage>
        <taxon>Eukaryota</taxon>
        <taxon>Metazoa</taxon>
        <taxon>Chordata</taxon>
        <taxon>Craniata</taxon>
        <taxon>Vertebrata</taxon>
        <taxon>Euteleostomi</taxon>
        <taxon>Actinopterygii</taxon>
        <taxon>Neopterygii</taxon>
        <taxon>Teleostei</taxon>
        <taxon>Osteoglossocephala</taxon>
        <taxon>Osteoglossomorpha</taxon>
        <taxon>Osteoglossiformes</taxon>
        <taxon>Osteoglossidae</taxon>
        <taxon>Scleropages</taxon>
    </lineage>
</organism>
<dbReference type="GO" id="GO:0016020">
    <property type="term" value="C:membrane"/>
    <property type="evidence" value="ECO:0007669"/>
    <property type="project" value="InterPro"/>
</dbReference>
<dbReference type="Proteomes" id="UP000034805">
    <property type="component" value="Unassembled WGS sequence"/>
</dbReference>
<feature type="compositionally biased region" description="Basic and acidic residues" evidence="11">
    <location>
        <begin position="526"/>
        <end position="535"/>
    </location>
</feature>
<dbReference type="AlphaFoldDB" id="A0A0P7VDL6"/>
<proteinExistence type="inferred from homology"/>
<feature type="compositionally biased region" description="Polar residues" evidence="11">
    <location>
        <begin position="554"/>
        <end position="564"/>
    </location>
</feature>
<sequence>DKRKIQEDIANKRTEIDKEKLKLQYLKKKVLRDQWLVGEHGGPRAQDRVPAKLQTQVDQEQSRILQNNILRMKKEVEALERQEVIISTNEGLILKRLKALEKSVEDIAKAAKTGAQKVVIEMEQKTDIGESQVLPPATITPQRAQQRDTRVYNDWRKSAYASCSDDSNLHNVVEQLSPSEVEQLLKSAAPRTSRVLPEFSDYMPPSPKWSEKDCQRPESSELQKPSRATTGIKRGNGNELSEGCSHTQNQRQKEQEYFPGAVTIETSSLSEMATVNDNKMESMETEMTENEGSQGEEEKACIQTDIEDSIKTEDSVELSEDLSPDEDGITELKDLGNGDENFQGRSSKDSVFEKGQEQLYRTESMTSTISDSPSSTGSVCENMLAQKSQDMMDYEERKQPALTEEAEDTLISKIQDLEGTIEINTQQNFTQQETEESVLEKCIREETSSDISNESCHNLEQDDLSDCVQVEIAIVSSDSESDDKWRAIFTSSVNKDEADGMFSDNIQETSSQEQPVPMVYDSEEGSVEHEKRPEAEIEDSTDDLMQNEPLPENEFSTQLPNLSKISEDEEETSSSLAKHKSYTINSARANTEKKIPSDYCVIQETKSENVSTEHVDFTVARKQWLKMEEETKQQVLQPTVKQGTCQGGHSLMYTPVRNIEKPKKDTELDSLGLREPSYTQYSPCSEDSGLGDSSYRSPYDDVETPIEREIRLAMEREESLRRERGLPSTTEGLSGRTRPATLLPCRSDKTEERQKMTEAQEDSCRSYRSPSTKTPSFPLASSPSSKSPSYHEMAANNVIILEPDSHSGGHRHCAQTPLTSPELRKFGEWPSETTNIIILETSNLVIRSASEFCLNTVYQDAQESTFLNNPFFKLRSRSTHSLVDQEIKLVKQREEELKQQRAQLYAKQKYDTVLVSPNLKDSLSFDKTGMSDNFSCYFICFVAPSSYATVFSSPDLPVRCKSSPSSPLKTARKMDRSTLSCDCKVIPVNRIFKES</sequence>
<feature type="compositionally biased region" description="Low complexity" evidence="11">
    <location>
        <begin position="364"/>
        <end position="378"/>
    </location>
</feature>
<protein>
    <recommendedName>
        <fullName evidence="9">Palmdelphin</fullName>
    </recommendedName>
</protein>
<keyword evidence="7 10" id="KW-0175">Coiled coil</keyword>
<gene>
    <name evidence="12" type="ORF">Z043_107517</name>
</gene>
<dbReference type="EMBL" id="JARO02002151">
    <property type="protein sequence ID" value="KPP73404.1"/>
    <property type="molecule type" value="Genomic_DNA"/>
</dbReference>
<name>A0A0P7VDL6_SCLFO</name>
<feature type="compositionally biased region" description="Basic and acidic residues" evidence="11">
    <location>
        <begin position="209"/>
        <end position="221"/>
    </location>
</feature>
<evidence type="ECO:0000256" key="7">
    <source>
        <dbReference type="ARBA" id="ARBA00023054"/>
    </source>
</evidence>
<evidence type="ECO:0000313" key="12">
    <source>
        <dbReference type="EMBL" id="KPP73404.1"/>
    </source>
</evidence>
<evidence type="ECO:0000256" key="11">
    <source>
        <dbReference type="SAM" id="MobiDB-lite"/>
    </source>
</evidence>
<keyword evidence="6" id="KW-0770">Synapse</keyword>
<comment type="similarity">
    <text evidence="4">Belongs to the paralemmin family.</text>
</comment>